<proteinExistence type="predicted"/>
<dbReference type="InterPro" id="IPR011990">
    <property type="entry name" value="TPR-like_helical_dom_sf"/>
</dbReference>
<accession>A0A5M6ISN0</accession>
<dbReference type="Proteomes" id="UP000325255">
    <property type="component" value="Unassembled WGS sequence"/>
</dbReference>
<organism evidence="2 3">
    <name type="scientific">Rhodovastum atsumiense</name>
    <dbReference type="NCBI Taxonomy" id="504468"/>
    <lineage>
        <taxon>Bacteria</taxon>
        <taxon>Pseudomonadati</taxon>
        <taxon>Pseudomonadota</taxon>
        <taxon>Alphaproteobacteria</taxon>
        <taxon>Acetobacterales</taxon>
        <taxon>Acetobacteraceae</taxon>
        <taxon>Rhodovastum</taxon>
    </lineage>
</organism>
<evidence type="ECO:0000313" key="3">
    <source>
        <dbReference type="Proteomes" id="UP000325255"/>
    </source>
</evidence>
<dbReference type="RefSeq" id="WP_150042140.1">
    <property type="nucleotide sequence ID" value="NZ_OW485601.1"/>
</dbReference>
<protein>
    <submittedName>
        <fullName evidence="2">Tetratricopeptide repeat protein</fullName>
    </submittedName>
</protein>
<sequence>MPAQQARAAEQRQDWLQALHHWTAAREYDPADPQPWRGAAMALRMLGRHDAAAHLLEQGLSRFPDEAGLWLERAWLTQAGGDRDRAGQLWQEIRQRFPDLPEGHVGSATVLRVQGQADAAEQVLAAAAGRFPGVAAIAIEAARVAQARTDWSLAATRWAAVRAAWPGIGEAYLQEALALQQLARPHEAEQILAVGRLHAGGDCRLAVAQARLLLDLHRWEEALGIAAVIRRHWPELPDGHTIAAAALAGCNRIDAADALLRQGAAHLPEQPVIALALAQLPVADVLHDRKDWHEAASRLREVTRRFPRFLPARQALIGALHRSARLDEAEAAAARAMAAFPDDTALAARWATLAQERGDSGEAIRRFQAALARFPSALALVIGLADALSCHGRHAEAETVLATAPAADGLSARHALTWAMLATRRADWTEAAARWAAARRRFPQDSCITAGLFQARLAAAEVGTTLPDPPAEARPARAAGPDTASPQEVLARFESLGGTPYGCEFGLVQRAVGLEPLGLLRWSGCAPEHLAAALEARFEGIGEPEQTELIHPASDHEEYQLRDRRFGLRTHTFITPAEIEAGRMLARACLRQQFLRRRLLQQLDEGNRIFVYRHARRALTAEELQRLHRAIRAHGAGTLLVVRAGGGEQVEQLAPGLLAGTISRFAISAAGAHLGPATPHWLALCRKALRRLPGDAA</sequence>
<gene>
    <name evidence="2" type="ORF">F1189_17430</name>
</gene>
<name>A0A5M6ISN0_9PROT</name>
<dbReference type="EMBL" id="VWPK01000027">
    <property type="protein sequence ID" value="KAA5610857.1"/>
    <property type="molecule type" value="Genomic_DNA"/>
</dbReference>
<dbReference type="Gene3D" id="1.25.40.10">
    <property type="entry name" value="Tetratricopeptide repeat domain"/>
    <property type="match status" value="2"/>
</dbReference>
<keyword evidence="3" id="KW-1185">Reference proteome</keyword>
<dbReference type="Pfam" id="PF13428">
    <property type="entry name" value="TPR_14"/>
    <property type="match status" value="1"/>
</dbReference>
<reference evidence="2 3" key="1">
    <citation type="submission" date="2019-09" db="EMBL/GenBank/DDBJ databases">
        <title>Genome sequence of Rhodovastum atsumiense, a diverse member of the Acetobacteraceae family of non-sulfur purple photosynthetic bacteria.</title>
        <authorList>
            <person name="Meyer T."/>
            <person name="Kyndt J."/>
        </authorList>
    </citation>
    <scope>NUCLEOTIDE SEQUENCE [LARGE SCALE GENOMIC DNA]</scope>
    <source>
        <strain evidence="2 3">DSM 21279</strain>
    </source>
</reference>
<dbReference type="SUPFAM" id="SSF48452">
    <property type="entry name" value="TPR-like"/>
    <property type="match status" value="3"/>
</dbReference>
<evidence type="ECO:0000256" key="1">
    <source>
        <dbReference type="SAM" id="MobiDB-lite"/>
    </source>
</evidence>
<evidence type="ECO:0000313" key="2">
    <source>
        <dbReference type="EMBL" id="KAA5610857.1"/>
    </source>
</evidence>
<comment type="caution">
    <text evidence="2">The sequence shown here is derived from an EMBL/GenBank/DDBJ whole genome shotgun (WGS) entry which is preliminary data.</text>
</comment>
<dbReference type="Pfam" id="PF14559">
    <property type="entry name" value="TPR_19"/>
    <property type="match status" value="2"/>
</dbReference>
<feature type="region of interest" description="Disordered" evidence="1">
    <location>
        <begin position="465"/>
        <end position="485"/>
    </location>
</feature>
<dbReference type="OrthoDB" id="9133362at2"/>
<dbReference type="AlphaFoldDB" id="A0A5M6ISN0"/>